<organism evidence="5 6">
    <name type="scientific">Streptococcus anginosus</name>
    <dbReference type="NCBI Taxonomy" id="1328"/>
    <lineage>
        <taxon>Bacteria</taxon>
        <taxon>Bacillati</taxon>
        <taxon>Bacillota</taxon>
        <taxon>Bacilli</taxon>
        <taxon>Lactobacillales</taxon>
        <taxon>Streptococcaceae</taxon>
        <taxon>Streptococcus</taxon>
        <taxon>Streptococcus anginosus group</taxon>
    </lineage>
</organism>
<evidence type="ECO:0000313" key="7">
    <source>
        <dbReference type="Proteomes" id="UP001526076"/>
    </source>
</evidence>
<dbReference type="InterPro" id="IPR000086">
    <property type="entry name" value="NUDIX_hydrolase_dom"/>
</dbReference>
<evidence type="ECO:0000313" key="5">
    <source>
        <dbReference type="EMBL" id="RGT60726.1"/>
    </source>
</evidence>
<dbReference type="EMBL" id="QRWZ01000007">
    <property type="protein sequence ID" value="RGT60726.1"/>
    <property type="molecule type" value="Genomic_DNA"/>
</dbReference>
<dbReference type="PANTHER" id="PTHR43736:SF2">
    <property type="entry name" value="MUTT_NUDIX FAMILY PROTEIN"/>
    <property type="match status" value="1"/>
</dbReference>
<name>A0A413KRD9_STRAP</name>
<proteinExistence type="predicted"/>
<sequence length="159" mass="18348">MAEDISYTNGHQRFRYRAAAIIIEEGAICFMSSPSEDYHYSVGGAVQFGETTEEAVLREVIEETGQQYEIDRLVCFHENFFSNSNGVLRGLDCHEICLYYLMKPKGKQFQSQIEDETVHWIPIQELENHRVFPTFIPQILKGLDMGIQHIITKNGEQKN</sequence>
<dbReference type="PROSITE" id="PS51462">
    <property type="entry name" value="NUDIX"/>
    <property type="match status" value="1"/>
</dbReference>
<dbReference type="GO" id="GO:0016787">
    <property type="term" value="F:hydrolase activity"/>
    <property type="evidence" value="ECO:0007669"/>
    <property type="project" value="UniProtKB-KW"/>
</dbReference>
<dbReference type="Proteomes" id="UP000284046">
    <property type="component" value="Unassembled WGS sequence"/>
</dbReference>
<evidence type="ECO:0000259" key="2">
    <source>
        <dbReference type="PROSITE" id="PS51462"/>
    </source>
</evidence>
<accession>A0A413KRD9</accession>
<reference evidence="5 6" key="1">
    <citation type="submission" date="2018-08" db="EMBL/GenBank/DDBJ databases">
        <title>A genome reference for cultivated species of the human gut microbiota.</title>
        <authorList>
            <person name="Zou Y."/>
            <person name="Xue W."/>
            <person name="Luo G."/>
        </authorList>
    </citation>
    <scope>NUCLEOTIDE SEQUENCE [LARGE SCALE GENOMIC DNA]</scope>
    <source>
        <strain evidence="5 6">AF18-38</strain>
    </source>
</reference>
<reference evidence="3 7" key="2">
    <citation type="submission" date="2022-10" db="EMBL/GenBank/DDBJ databases">
        <title>Comparative genomic study of S. anginosus.</title>
        <authorList>
            <person name="Prasad A."/>
            <person name="Ene A."/>
            <person name="Jablonska S."/>
            <person name="Du J."/>
            <person name="Wolfe A.J."/>
            <person name="Putonti C."/>
        </authorList>
    </citation>
    <scope>NUCLEOTIDE SEQUENCE</scope>
    <source>
        <strain evidence="4">UMB6888</strain>
        <strain evidence="3 7">UMB9231</strain>
    </source>
</reference>
<dbReference type="EMBL" id="JAPAIK010000062">
    <property type="protein sequence ID" value="MCW1072899.1"/>
    <property type="molecule type" value="Genomic_DNA"/>
</dbReference>
<gene>
    <name evidence="5" type="ORF">DWX18_06460</name>
    <name evidence="3" type="ORF">OJ597_05060</name>
    <name evidence="4" type="ORF">OJ930_07695</name>
</gene>
<dbReference type="InterPro" id="IPR020084">
    <property type="entry name" value="NUDIX_hydrolase_CS"/>
</dbReference>
<dbReference type="Proteomes" id="UP001208853">
    <property type="component" value="Unassembled WGS sequence"/>
</dbReference>
<dbReference type="Pfam" id="PF00293">
    <property type="entry name" value="NUDIX"/>
    <property type="match status" value="1"/>
</dbReference>
<dbReference type="PANTHER" id="PTHR43736">
    <property type="entry name" value="ADP-RIBOSE PYROPHOSPHATASE"/>
    <property type="match status" value="1"/>
</dbReference>
<evidence type="ECO:0000313" key="6">
    <source>
        <dbReference type="Proteomes" id="UP000284046"/>
    </source>
</evidence>
<dbReference type="Proteomes" id="UP001526076">
    <property type="component" value="Unassembled WGS sequence"/>
</dbReference>
<dbReference type="InterPro" id="IPR015797">
    <property type="entry name" value="NUDIX_hydrolase-like_dom_sf"/>
</dbReference>
<dbReference type="CDD" id="cd04688">
    <property type="entry name" value="NUDIX_Hydrolase"/>
    <property type="match status" value="1"/>
</dbReference>
<keyword evidence="1" id="KW-0378">Hydrolase</keyword>
<dbReference type="AlphaFoldDB" id="A0A413KRD9"/>
<evidence type="ECO:0000313" key="3">
    <source>
        <dbReference type="EMBL" id="MCW1041837.1"/>
    </source>
</evidence>
<keyword evidence="7" id="KW-1185">Reference proteome</keyword>
<protein>
    <submittedName>
        <fullName evidence="5">NUDIX domain-containing protein</fullName>
    </submittedName>
</protein>
<feature type="domain" description="Nudix hydrolase" evidence="2">
    <location>
        <begin position="14"/>
        <end position="145"/>
    </location>
</feature>
<dbReference type="RefSeq" id="WP_070241968.1">
    <property type="nucleotide sequence ID" value="NZ_CP118029.1"/>
</dbReference>
<dbReference type="Gene3D" id="3.90.79.10">
    <property type="entry name" value="Nucleoside Triphosphate Pyrophosphohydrolase"/>
    <property type="match status" value="1"/>
</dbReference>
<evidence type="ECO:0000256" key="1">
    <source>
        <dbReference type="ARBA" id="ARBA00022801"/>
    </source>
</evidence>
<dbReference type="EMBL" id="JAPAHU010000007">
    <property type="protein sequence ID" value="MCW1041837.1"/>
    <property type="molecule type" value="Genomic_DNA"/>
</dbReference>
<evidence type="ECO:0000313" key="4">
    <source>
        <dbReference type="EMBL" id="MCW1072899.1"/>
    </source>
</evidence>
<dbReference type="SUPFAM" id="SSF55811">
    <property type="entry name" value="Nudix"/>
    <property type="match status" value="1"/>
</dbReference>
<comment type="caution">
    <text evidence="5">The sequence shown here is derived from an EMBL/GenBank/DDBJ whole genome shotgun (WGS) entry which is preliminary data.</text>
</comment>
<dbReference type="PROSITE" id="PS00893">
    <property type="entry name" value="NUDIX_BOX"/>
    <property type="match status" value="1"/>
</dbReference>